<dbReference type="PANTHER" id="PTHR11246:SF20">
    <property type="entry name" value="TPR-CONTAINING PROTEIN DDB_G0280363"/>
    <property type="match status" value="1"/>
</dbReference>
<dbReference type="Gene3D" id="1.25.40.10">
    <property type="entry name" value="Tetratricopeptide repeat domain"/>
    <property type="match status" value="2"/>
</dbReference>
<keyword evidence="3" id="KW-1185">Reference proteome</keyword>
<dbReference type="Proteomes" id="UP001470230">
    <property type="component" value="Unassembled WGS sequence"/>
</dbReference>
<evidence type="ECO:0000313" key="3">
    <source>
        <dbReference type="Proteomes" id="UP001470230"/>
    </source>
</evidence>
<protein>
    <recommendedName>
        <fullName evidence="4">TPR Domain containing protein</fullName>
    </recommendedName>
</protein>
<dbReference type="InterPro" id="IPR019734">
    <property type="entry name" value="TPR_rpt"/>
</dbReference>
<dbReference type="InterPro" id="IPR011990">
    <property type="entry name" value="TPR-like_helical_dom_sf"/>
</dbReference>
<dbReference type="SUPFAM" id="SSF48452">
    <property type="entry name" value="TPR-like"/>
    <property type="match status" value="1"/>
</dbReference>
<evidence type="ECO:0000313" key="2">
    <source>
        <dbReference type="EMBL" id="KAK8866522.1"/>
    </source>
</evidence>
<evidence type="ECO:0000256" key="1">
    <source>
        <dbReference type="ARBA" id="ARBA00022737"/>
    </source>
</evidence>
<gene>
    <name evidence="2" type="ORF">M9Y10_009486</name>
</gene>
<reference evidence="2 3" key="1">
    <citation type="submission" date="2024-04" db="EMBL/GenBank/DDBJ databases">
        <title>Tritrichomonas musculus Genome.</title>
        <authorList>
            <person name="Alves-Ferreira E."/>
            <person name="Grigg M."/>
            <person name="Lorenzi H."/>
            <person name="Galac M."/>
        </authorList>
    </citation>
    <scope>NUCLEOTIDE SEQUENCE [LARGE SCALE GENOMIC DNA]</scope>
    <source>
        <strain evidence="2 3">EAF2021</strain>
    </source>
</reference>
<dbReference type="PANTHER" id="PTHR11246">
    <property type="entry name" value="PRE-MRNA SPLICING FACTOR"/>
    <property type="match status" value="1"/>
</dbReference>
<dbReference type="SMART" id="SM00028">
    <property type="entry name" value="TPR"/>
    <property type="match status" value="4"/>
</dbReference>
<comment type="caution">
    <text evidence="2">The sequence shown here is derived from an EMBL/GenBank/DDBJ whole genome shotgun (WGS) entry which is preliminary data.</text>
</comment>
<keyword evidence="1" id="KW-0677">Repeat</keyword>
<name>A0ABR2INI1_9EUKA</name>
<evidence type="ECO:0008006" key="4">
    <source>
        <dbReference type="Google" id="ProtNLM"/>
    </source>
</evidence>
<accession>A0ABR2INI1</accession>
<dbReference type="EMBL" id="JAPFFF010000015">
    <property type="protein sequence ID" value="KAK8866522.1"/>
    <property type="molecule type" value="Genomic_DNA"/>
</dbReference>
<proteinExistence type="predicted"/>
<sequence>MLSHHPSSVGSYNQTANPNIQSSFIDLQYKSIFTDIPTSKSLPDYNEEIFDKSIYERSIIDEFDTNIEIFLPKSLLSEIDNQQNSSALTELDTCTYLNSPTSDTISSGKLESILSHNPEKAKKVISDIVNNQNDPKEQGKTLRNAAEIAKRMADTAISLDLYEMATLHDPTTPSSWIDRAKLLDELGEYEKADAILRDGIFSVPHCELLIRKLLRSFERSNKIDSARSFIGSIIKNQYIDQQSVLVEGALFEIRQGRIDPALLILHSIKEKVGWKPNIYSELVQFFERSGMILKKIDIVEEGARLNPRNAIICQSLLKNQKNPKKMIEILQESSKKWTNEFTDKMTTVVCESLAANGHIQLMRNLLSESVYSCLPKQRYKLLFSAATIELMHGNPSFAPLILNFTLNMTPYKSKPMVLILIAKVFELNREYDKALSIFEKASVEFSAEWRIFLELAQFHVHRNNVEKAIDVLTSALKMHNGSGRLWAFRVQLESFHSVESQITILKNAIQAVPKSGEVWCEAARIALNPLTKFFNIQCAKQFLEFAYKFTPQHGDSLVEMLRAEMLEKGMFANFDEIKKKFICSEGNYGILFIYLRKAYDRPLTDVFEDALKEVREDITNNRKVYSRAIARSSFVVRSVFEEEERFKKCIEEYGSSAFAFGLTKVGKLMLDPSLCKSPEQLLSIVLGTSAFGQ</sequence>
<dbReference type="InterPro" id="IPR045075">
    <property type="entry name" value="Syf1-like"/>
</dbReference>
<organism evidence="2 3">
    <name type="scientific">Tritrichomonas musculus</name>
    <dbReference type="NCBI Taxonomy" id="1915356"/>
    <lineage>
        <taxon>Eukaryota</taxon>
        <taxon>Metamonada</taxon>
        <taxon>Parabasalia</taxon>
        <taxon>Tritrichomonadida</taxon>
        <taxon>Tritrichomonadidae</taxon>
        <taxon>Tritrichomonas</taxon>
    </lineage>
</organism>